<dbReference type="PANTHER" id="PTHR30055">
    <property type="entry name" value="HTH-TYPE TRANSCRIPTIONAL REGULATOR RUTR"/>
    <property type="match status" value="1"/>
</dbReference>
<protein>
    <submittedName>
        <fullName evidence="6">TetR/AcrR family transcriptional regulator</fullName>
    </submittedName>
</protein>
<proteinExistence type="predicted"/>
<sequence length="209" mass="23047">MTVRRTRRTQEERRDEAARRMLAAGARLVAERGPEALTLAQVGQAAGYSRGLPAHHFGSKAEFLHELMQYVAAEFRAAMDAFEAEEGLPALLKMLGSFFERPTSDYSRLCALRIVLSEPGTRPGRGHDLAALRQQTVRALEKWIRQGMEQGQIRAGVDARMTSLLLATTLCGAMGLWLEDHQFDLEAAGSQLAEFVQHGLAASDGHGFR</sequence>
<dbReference type="OrthoDB" id="5511609at2"/>
<dbReference type="RefSeq" id="WP_120544166.1">
    <property type="nucleotide sequence ID" value="NZ_RAVZ01000278.1"/>
</dbReference>
<keyword evidence="3" id="KW-0804">Transcription</keyword>
<evidence type="ECO:0000256" key="1">
    <source>
        <dbReference type="ARBA" id="ARBA00023015"/>
    </source>
</evidence>
<reference evidence="7" key="1">
    <citation type="submission" date="2018-09" db="EMBL/GenBank/DDBJ databases">
        <authorList>
            <person name="Livingstone P.G."/>
            <person name="Whitworth D.E."/>
        </authorList>
    </citation>
    <scope>NUCLEOTIDE SEQUENCE [LARGE SCALE GENOMIC DNA]</scope>
    <source>
        <strain evidence="7">CA054A</strain>
    </source>
</reference>
<keyword evidence="7" id="KW-1185">Reference proteome</keyword>
<dbReference type="InterPro" id="IPR009057">
    <property type="entry name" value="Homeodomain-like_sf"/>
</dbReference>
<feature type="domain" description="HTH tetR-type" evidence="5">
    <location>
        <begin position="15"/>
        <end position="75"/>
    </location>
</feature>
<evidence type="ECO:0000256" key="3">
    <source>
        <dbReference type="ARBA" id="ARBA00023163"/>
    </source>
</evidence>
<dbReference type="AlphaFoldDB" id="A0A3A8IHD8"/>
<accession>A0A3A8IHD8</accession>
<evidence type="ECO:0000313" key="7">
    <source>
        <dbReference type="Proteomes" id="UP000268094"/>
    </source>
</evidence>
<dbReference type="Pfam" id="PF00440">
    <property type="entry name" value="TetR_N"/>
    <property type="match status" value="1"/>
</dbReference>
<dbReference type="InterPro" id="IPR050109">
    <property type="entry name" value="HTH-type_TetR-like_transc_reg"/>
</dbReference>
<dbReference type="SUPFAM" id="SSF46689">
    <property type="entry name" value="Homeodomain-like"/>
    <property type="match status" value="1"/>
</dbReference>
<evidence type="ECO:0000256" key="4">
    <source>
        <dbReference type="PROSITE-ProRule" id="PRU00335"/>
    </source>
</evidence>
<evidence type="ECO:0000256" key="2">
    <source>
        <dbReference type="ARBA" id="ARBA00023125"/>
    </source>
</evidence>
<dbReference type="PANTHER" id="PTHR30055:SF234">
    <property type="entry name" value="HTH-TYPE TRANSCRIPTIONAL REGULATOR BETI"/>
    <property type="match status" value="1"/>
</dbReference>
<dbReference type="Gene3D" id="1.10.357.10">
    <property type="entry name" value="Tetracycline Repressor, domain 2"/>
    <property type="match status" value="1"/>
</dbReference>
<dbReference type="GO" id="GO:0003700">
    <property type="term" value="F:DNA-binding transcription factor activity"/>
    <property type="evidence" value="ECO:0007669"/>
    <property type="project" value="TreeGrafter"/>
</dbReference>
<dbReference type="InterPro" id="IPR001647">
    <property type="entry name" value="HTH_TetR"/>
</dbReference>
<evidence type="ECO:0000313" key="6">
    <source>
        <dbReference type="EMBL" id="RKG77721.1"/>
    </source>
</evidence>
<keyword evidence="2 4" id="KW-0238">DNA-binding</keyword>
<dbReference type="EMBL" id="RAVZ01000278">
    <property type="protein sequence ID" value="RKG77721.1"/>
    <property type="molecule type" value="Genomic_DNA"/>
</dbReference>
<organism evidence="6 7">
    <name type="scientific">Corallococcus terminator</name>
    <dbReference type="NCBI Taxonomy" id="2316733"/>
    <lineage>
        <taxon>Bacteria</taxon>
        <taxon>Pseudomonadati</taxon>
        <taxon>Myxococcota</taxon>
        <taxon>Myxococcia</taxon>
        <taxon>Myxococcales</taxon>
        <taxon>Cystobacterineae</taxon>
        <taxon>Myxococcaceae</taxon>
        <taxon>Corallococcus</taxon>
    </lineage>
</organism>
<evidence type="ECO:0000259" key="5">
    <source>
        <dbReference type="PROSITE" id="PS50977"/>
    </source>
</evidence>
<comment type="caution">
    <text evidence="6">The sequence shown here is derived from an EMBL/GenBank/DDBJ whole genome shotgun (WGS) entry which is preliminary data.</text>
</comment>
<feature type="DNA-binding region" description="H-T-H motif" evidence="4">
    <location>
        <begin position="38"/>
        <end position="57"/>
    </location>
</feature>
<dbReference type="GO" id="GO:0000976">
    <property type="term" value="F:transcription cis-regulatory region binding"/>
    <property type="evidence" value="ECO:0007669"/>
    <property type="project" value="TreeGrafter"/>
</dbReference>
<name>A0A3A8IHD8_9BACT</name>
<dbReference type="PROSITE" id="PS50977">
    <property type="entry name" value="HTH_TETR_2"/>
    <property type="match status" value="1"/>
</dbReference>
<dbReference type="SUPFAM" id="SSF48498">
    <property type="entry name" value="Tetracyclin repressor-like, C-terminal domain"/>
    <property type="match status" value="1"/>
</dbReference>
<dbReference type="Proteomes" id="UP000268094">
    <property type="component" value="Unassembled WGS sequence"/>
</dbReference>
<gene>
    <name evidence="6" type="ORF">D7V88_30665</name>
</gene>
<keyword evidence="1" id="KW-0805">Transcription regulation</keyword>
<dbReference type="InterPro" id="IPR036271">
    <property type="entry name" value="Tet_transcr_reg_TetR-rel_C_sf"/>
</dbReference>